<dbReference type="Gene3D" id="1.10.10.60">
    <property type="entry name" value="Homeodomain-like"/>
    <property type="match status" value="1"/>
</dbReference>
<dbReference type="SUPFAM" id="SSF46689">
    <property type="entry name" value="Homeodomain-like"/>
    <property type="match status" value="1"/>
</dbReference>
<dbReference type="InterPro" id="IPR050204">
    <property type="entry name" value="AraC_XylS_family_regulators"/>
</dbReference>
<keyword evidence="1" id="KW-0805">Transcription regulation</keyword>
<keyword evidence="2" id="KW-0238">DNA-binding</keyword>
<dbReference type="PROSITE" id="PS00041">
    <property type="entry name" value="HTH_ARAC_FAMILY_1"/>
    <property type="match status" value="1"/>
</dbReference>
<feature type="domain" description="HTH araC/xylS-type" evidence="4">
    <location>
        <begin position="208"/>
        <end position="309"/>
    </location>
</feature>
<reference evidence="5 6" key="1">
    <citation type="submission" date="2019-04" db="EMBL/GenBank/DDBJ databases">
        <title>Herbidospora sp. NEAU-GS14.nov., a novel actinomycete isolated from soil.</title>
        <authorList>
            <person name="Han L."/>
        </authorList>
    </citation>
    <scope>NUCLEOTIDE SEQUENCE [LARGE SCALE GENOMIC DNA]</scope>
    <source>
        <strain evidence="5 6">NEAU-GS14</strain>
    </source>
</reference>
<dbReference type="GO" id="GO:0003700">
    <property type="term" value="F:DNA-binding transcription factor activity"/>
    <property type="evidence" value="ECO:0007669"/>
    <property type="project" value="InterPro"/>
</dbReference>
<protein>
    <submittedName>
        <fullName evidence="5">Helix-turn-helix domain-containing protein</fullName>
    </submittedName>
</protein>
<comment type="caution">
    <text evidence="5">The sequence shown here is derived from an EMBL/GenBank/DDBJ whole genome shotgun (WGS) entry which is preliminary data.</text>
</comment>
<dbReference type="InterPro" id="IPR035418">
    <property type="entry name" value="AraC-bd_2"/>
</dbReference>
<dbReference type="InterPro" id="IPR018062">
    <property type="entry name" value="HTH_AraC-typ_CS"/>
</dbReference>
<dbReference type="Pfam" id="PF12833">
    <property type="entry name" value="HTH_18"/>
    <property type="match status" value="1"/>
</dbReference>
<proteinExistence type="predicted"/>
<sequence length="318" mass="35009">MQTTLIRLDHLPACERFDFWWEAVGQSVVSVDAASAHAADFWAEMTAVDLGLIQISRVRSASFEARRTTRRIRQSDPEFYQLNYTVTGRSGLEQQGRQCALNAGDFTLYDTSRPFHAWSAATPSQPPHGIVVQFPHRAIPLPTGTVERLLSQPIPGRTGVNGLLAGLLMRLAGPRPAPAPPTTTILELITGLLADHAGVAKPGDIPLIKVQAFIEEHLPDSGLSPTSIAQAHHMSLRNLQRLFERHGLTAATWIRDRRLARARRDLTDPRCDTLAVRSIGARWGFQNDAHFSRTFRAAYGVSPGAYRTGVREGSTLTP</sequence>
<dbReference type="PANTHER" id="PTHR46796:SF6">
    <property type="entry name" value="ARAC SUBFAMILY"/>
    <property type="match status" value="1"/>
</dbReference>
<evidence type="ECO:0000256" key="3">
    <source>
        <dbReference type="ARBA" id="ARBA00023163"/>
    </source>
</evidence>
<dbReference type="InterPro" id="IPR018060">
    <property type="entry name" value="HTH_AraC"/>
</dbReference>
<dbReference type="Pfam" id="PF14525">
    <property type="entry name" value="AraC_binding_2"/>
    <property type="match status" value="1"/>
</dbReference>
<dbReference type="AlphaFoldDB" id="A0A4U3MII1"/>
<evidence type="ECO:0000256" key="1">
    <source>
        <dbReference type="ARBA" id="ARBA00023015"/>
    </source>
</evidence>
<organism evidence="5 6">
    <name type="scientific">Herbidospora galbida</name>
    <dbReference type="NCBI Taxonomy" id="2575442"/>
    <lineage>
        <taxon>Bacteria</taxon>
        <taxon>Bacillati</taxon>
        <taxon>Actinomycetota</taxon>
        <taxon>Actinomycetes</taxon>
        <taxon>Streptosporangiales</taxon>
        <taxon>Streptosporangiaceae</taxon>
        <taxon>Herbidospora</taxon>
    </lineage>
</organism>
<evidence type="ECO:0000313" key="5">
    <source>
        <dbReference type="EMBL" id="TKK87776.1"/>
    </source>
</evidence>
<dbReference type="RefSeq" id="WP_137247946.1">
    <property type="nucleotide sequence ID" value="NZ_SZQA01000014.1"/>
</dbReference>
<dbReference type="PROSITE" id="PS01124">
    <property type="entry name" value="HTH_ARAC_FAMILY_2"/>
    <property type="match status" value="1"/>
</dbReference>
<dbReference type="EMBL" id="SZQA01000014">
    <property type="protein sequence ID" value="TKK87776.1"/>
    <property type="molecule type" value="Genomic_DNA"/>
</dbReference>
<evidence type="ECO:0000259" key="4">
    <source>
        <dbReference type="PROSITE" id="PS01124"/>
    </source>
</evidence>
<name>A0A4U3MII1_9ACTN</name>
<dbReference type="PRINTS" id="PR00032">
    <property type="entry name" value="HTHARAC"/>
</dbReference>
<dbReference type="OrthoDB" id="9799345at2"/>
<dbReference type="InterPro" id="IPR009057">
    <property type="entry name" value="Homeodomain-like_sf"/>
</dbReference>
<dbReference type="InterPro" id="IPR020449">
    <property type="entry name" value="Tscrpt_reg_AraC-type_HTH"/>
</dbReference>
<dbReference type="Proteomes" id="UP000308705">
    <property type="component" value="Unassembled WGS sequence"/>
</dbReference>
<keyword evidence="3" id="KW-0804">Transcription</keyword>
<dbReference type="PANTHER" id="PTHR46796">
    <property type="entry name" value="HTH-TYPE TRANSCRIPTIONAL ACTIVATOR RHAS-RELATED"/>
    <property type="match status" value="1"/>
</dbReference>
<keyword evidence="6" id="KW-1185">Reference proteome</keyword>
<gene>
    <name evidence="5" type="ORF">FDA94_16505</name>
</gene>
<dbReference type="SMART" id="SM00342">
    <property type="entry name" value="HTH_ARAC"/>
    <property type="match status" value="1"/>
</dbReference>
<dbReference type="GO" id="GO:0043565">
    <property type="term" value="F:sequence-specific DNA binding"/>
    <property type="evidence" value="ECO:0007669"/>
    <property type="project" value="InterPro"/>
</dbReference>
<evidence type="ECO:0000256" key="2">
    <source>
        <dbReference type="ARBA" id="ARBA00023125"/>
    </source>
</evidence>
<evidence type="ECO:0000313" key="6">
    <source>
        <dbReference type="Proteomes" id="UP000308705"/>
    </source>
</evidence>
<accession>A0A4U3MII1</accession>